<dbReference type="Proteomes" id="UP000243499">
    <property type="component" value="Chromosome 8"/>
</dbReference>
<sequence>MPRVEAAAANHIAGWFPPSSQHPPPKIRKEALSPCFQKLHPHGGGHIQGAFDAATIVIQTHGSGQLRLSRTLLQHRPLLGRATSWCGEGCEKVTHSLAAAATTSCLMP</sequence>
<organism evidence="1">
    <name type="scientific">Panicum hallii</name>
    <dbReference type="NCBI Taxonomy" id="206008"/>
    <lineage>
        <taxon>Eukaryota</taxon>
        <taxon>Viridiplantae</taxon>
        <taxon>Streptophyta</taxon>
        <taxon>Embryophyta</taxon>
        <taxon>Tracheophyta</taxon>
        <taxon>Spermatophyta</taxon>
        <taxon>Magnoliopsida</taxon>
        <taxon>Liliopsida</taxon>
        <taxon>Poales</taxon>
        <taxon>Poaceae</taxon>
        <taxon>PACMAD clade</taxon>
        <taxon>Panicoideae</taxon>
        <taxon>Panicodae</taxon>
        <taxon>Paniceae</taxon>
        <taxon>Panicinae</taxon>
        <taxon>Panicum</taxon>
        <taxon>Panicum sect. Panicum</taxon>
    </lineage>
</organism>
<name>A0A2T8I8N4_9POAL</name>
<dbReference type="Gramene" id="PVH34039">
    <property type="protein sequence ID" value="PVH34039"/>
    <property type="gene ID" value="PAHAL_8G122300"/>
</dbReference>
<dbReference type="AlphaFoldDB" id="A0A2T8I8N4"/>
<protein>
    <submittedName>
        <fullName evidence="1">Uncharacterized protein</fullName>
    </submittedName>
</protein>
<evidence type="ECO:0000313" key="1">
    <source>
        <dbReference type="EMBL" id="PVH34039.1"/>
    </source>
</evidence>
<dbReference type="EMBL" id="CM008053">
    <property type="protein sequence ID" value="PVH34039.1"/>
    <property type="molecule type" value="Genomic_DNA"/>
</dbReference>
<gene>
    <name evidence="1" type="ORF">PAHAL_8G122300</name>
</gene>
<accession>A0A2T8I8N4</accession>
<proteinExistence type="predicted"/>
<reference evidence="1" key="1">
    <citation type="submission" date="2018-04" db="EMBL/GenBank/DDBJ databases">
        <title>WGS assembly of Panicum hallii.</title>
        <authorList>
            <person name="Lovell J."/>
            <person name="Jenkins J."/>
            <person name="Lowry D."/>
            <person name="Mamidi S."/>
            <person name="Sreedasyam A."/>
            <person name="Weng X."/>
            <person name="Barry K."/>
            <person name="Bonette J."/>
            <person name="Campitelli B."/>
            <person name="Daum C."/>
            <person name="Gordon S."/>
            <person name="Gould B."/>
            <person name="Lipzen A."/>
            <person name="Macqueen A."/>
            <person name="Palacio-Mejia J."/>
            <person name="Plott C."/>
            <person name="Shakirov E."/>
            <person name="Shu S."/>
            <person name="Yoshinaga Y."/>
            <person name="Zane M."/>
            <person name="Rokhsar D."/>
            <person name="Grimwood J."/>
            <person name="Schmutz J."/>
            <person name="Juenger T."/>
        </authorList>
    </citation>
    <scope>NUCLEOTIDE SEQUENCE [LARGE SCALE GENOMIC DNA]</scope>
    <source>
        <strain evidence="1">FIL2</strain>
    </source>
</reference>